<dbReference type="OrthoDB" id="10009287at2759"/>
<proteinExistence type="predicted"/>
<name>A0A6M2D9D9_RHIMP</name>
<protein>
    <submittedName>
        <fullName evidence="1">Putative secreted protein</fullName>
    </submittedName>
</protein>
<evidence type="ECO:0000313" key="1">
    <source>
        <dbReference type="EMBL" id="NOV42699.1"/>
    </source>
</evidence>
<organism evidence="1">
    <name type="scientific">Rhipicephalus microplus</name>
    <name type="common">Cattle tick</name>
    <name type="synonym">Boophilus microplus</name>
    <dbReference type="NCBI Taxonomy" id="6941"/>
    <lineage>
        <taxon>Eukaryota</taxon>
        <taxon>Metazoa</taxon>
        <taxon>Ecdysozoa</taxon>
        <taxon>Arthropoda</taxon>
        <taxon>Chelicerata</taxon>
        <taxon>Arachnida</taxon>
        <taxon>Acari</taxon>
        <taxon>Parasitiformes</taxon>
        <taxon>Ixodida</taxon>
        <taxon>Ixodoidea</taxon>
        <taxon>Ixodidae</taxon>
        <taxon>Rhipicephalinae</taxon>
        <taxon>Rhipicephalus</taxon>
        <taxon>Boophilus</taxon>
    </lineage>
</organism>
<sequence length="116" mass="13086">MGLCSCSRIMVVFGLLWPVYVSFKTINGRNGHKTVVALKYWLGIGSYFLLDCVAETLFDTDGHIAHFVCGLRLAAFVWVLVQAPEDIYETFLGPQLKAWEPSVDKLLAKLNFTIRM</sequence>
<dbReference type="EMBL" id="GHWJ01009962">
    <property type="protein sequence ID" value="NOV42699.1"/>
    <property type="molecule type" value="Transcribed_RNA"/>
</dbReference>
<dbReference type="VEuPathDB" id="VectorBase:LOC119160088"/>
<reference evidence="1" key="1">
    <citation type="submission" date="2019-09" db="EMBL/GenBank/DDBJ databases">
        <title>Organ-specific transcriptomic study of the physiology of the cattle tick, Rhipicephalus microplus.</title>
        <authorList>
            <person name="Tirloni L."/>
            <person name="Braz G."/>
            <person name="Gandara A.C.P."/>
            <person name="Sabadin G.A."/>
            <person name="da Silva R.M."/>
            <person name="Guizzo M.G."/>
            <person name="Machado J.A."/>
            <person name="Costa E.P."/>
            <person name="Gomes H.F."/>
            <person name="Moraes J."/>
            <person name="Mota M.B.S."/>
            <person name="Mesquita R.D."/>
            <person name="Alvarenga P.H."/>
            <person name="Alves F."/>
            <person name="Seixas A."/>
            <person name="da Fonseca R.N."/>
            <person name="Fogaca A."/>
            <person name="Logullo C."/>
            <person name="Tanaka A."/>
            <person name="Daffre S."/>
            <person name="Termignoni C."/>
            <person name="Vaz I.S.Jr."/>
            <person name="Oliveira P.L."/>
            <person name="Ribeiro J.M."/>
        </authorList>
    </citation>
    <scope>NUCLEOTIDE SEQUENCE</scope>
    <source>
        <strain evidence="1">Porto Alegre</strain>
    </source>
</reference>
<accession>A0A6M2D9D9</accession>
<dbReference type="AlphaFoldDB" id="A0A6M2D9D9"/>